<evidence type="ECO:0000313" key="1">
    <source>
        <dbReference type="EMBL" id="MQY46137.1"/>
    </source>
</evidence>
<proteinExistence type="predicted"/>
<keyword evidence="2" id="KW-1185">Reference proteome</keyword>
<evidence type="ECO:0000313" key="2">
    <source>
        <dbReference type="Proteomes" id="UP000435138"/>
    </source>
</evidence>
<reference evidence="1 2" key="1">
    <citation type="submission" date="2019-11" db="EMBL/GenBank/DDBJ databases">
        <title>Genome analysis of Rhizobacterium cereale a novel genus and species isolated from maize roots in North Spain.</title>
        <authorList>
            <person name="Menendez E."/>
            <person name="Flores-Felix J.D."/>
            <person name="Ramirez-Bahena M.-H."/>
            <person name="Igual J.M."/>
            <person name="Garcia-Fraile P."/>
            <person name="Peix A."/>
            <person name="Velazquez E."/>
        </authorList>
    </citation>
    <scope>NUCLEOTIDE SEQUENCE [LARGE SCALE GENOMIC DNA]</scope>
    <source>
        <strain evidence="1 2">RZME27</strain>
    </source>
</reference>
<comment type="caution">
    <text evidence="1">The sequence shown here is derived from an EMBL/GenBank/DDBJ whole genome shotgun (WGS) entry which is preliminary data.</text>
</comment>
<sequence>MTRTRFQLPTGFFRQELDPLADAIFLPSEQVRSGTFQCVGGRHVHHVGGKQIWDWDGGAAERYRDVSHSIFIEGRHIIMVRSGDAFSAGGTYRQAAAPYSLFPDVYIQNCRVENVRGSFDKIHADVFQLDYSLHDLKIDCLTADTDYQGLYLRPTVAISGEIDIRRCNFTLNTANGLRLSARLIYLFKNMSEVSNTNHLLYFSEVYCDVPQGLDPRTFFSPRRGMEIAADTQGTYVWWPNLTQRVRDLKGQPARIRIGKPPHGDFAPAASVGLGYRSPGYQNAP</sequence>
<dbReference type="Proteomes" id="UP000435138">
    <property type="component" value="Unassembled WGS sequence"/>
</dbReference>
<gene>
    <name evidence="1" type="ORF">GAO09_08725</name>
</gene>
<evidence type="ECO:0008006" key="3">
    <source>
        <dbReference type="Google" id="ProtNLM"/>
    </source>
</evidence>
<dbReference type="AlphaFoldDB" id="A0A6A8A8B6"/>
<name>A0A6A8A8B6_9HYPH</name>
<protein>
    <recommendedName>
        <fullName evidence="3">Right-handed parallel beta-helix repeat-containing protein</fullName>
    </recommendedName>
</protein>
<organism evidence="1 2">
    <name type="scientific">Endobacterium cereale</name>
    <dbReference type="NCBI Taxonomy" id="2663029"/>
    <lineage>
        <taxon>Bacteria</taxon>
        <taxon>Pseudomonadati</taxon>
        <taxon>Pseudomonadota</taxon>
        <taxon>Alphaproteobacteria</taxon>
        <taxon>Hyphomicrobiales</taxon>
        <taxon>Rhizobiaceae</taxon>
        <taxon>Endobacterium</taxon>
    </lineage>
</organism>
<dbReference type="RefSeq" id="WP_153353640.1">
    <property type="nucleotide sequence ID" value="NZ_JAYKOO010000012.1"/>
</dbReference>
<accession>A0A6A8A8B6</accession>
<dbReference type="EMBL" id="WIXI01000039">
    <property type="protein sequence ID" value="MQY46137.1"/>
    <property type="molecule type" value="Genomic_DNA"/>
</dbReference>